<reference evidence="1 2" key="1">
    <citation type="submission" date="2023-03" db="EMBL/GenBank/DDBJ databases">
        <title>High-quality genome of Scylla paramamosain provides insights in environmental adaptation.</title>
        <authorList>
            <person name="Zhang L."/>
        </authorList>
    </citation>
    <scope>NUCLEOTIDE SEQUENCE [LARGE SCALE GENOMIC DNA]</scope>
    <source>
        <strain evidence="1">LZ_2023a</strain>
        <tissue evidence="1">Muscle</tissue>
    </source>
</reference>
<comment type="caution">
    <text evidence="1">The sequence shown here is derived from an EMBL/GenBank/DDBJ whole genome shotgun (WGS) entry which is preliminary data.</text>
</comment>
<dbReference type="EMBL" id="JARAKH010000035">
    <property type="protein sequence ID" value="KAK8384345.1"/>
    <property type="molecule type" value="Genomic_DNA"/>
</dbReference>
<keyword evidence="2" id="KW-1185">Reference proteome</keyword>
<organism evidence="1 2">
    <name type="scientific">Scylla paramamosain</name>
    <name type="common">Mud crab</name>
    <dbReference type="NCBI Taxonomy" id="85552"/>
    <lineage>
        <taxon>Eukaryota</taxon>
        <taxon>Metazoa</taxon>
        <taxon>Ecdysozoa</taxon>
        <taxon>Arthropoda</taxon>
        <taxon>Crustacea</taxon>
        <taxon>Multicrustacea</taxon>
        <taxon>Malacostraca</taxon>
        <taxon>Eumalacostraca</taxon>
        <taxon>Eucarida</taxon>
        <taxon>Decapoda</taxon>
        <taxon>Pleocyemata</taxon>
        <taxon>Brachyura</taxon>
        <taxon>Eubrachyura</taxon>
        <taxon>Portunoidea</taxon>
        <taxon>Portunidae</taxon>
        <taxon>Portuninae</taxon>
        <taxon>Scylla</taxon>
    </lineage>
</organism>
<gene>
    <name evidence="1" type="ORF">O3P69_009259</name>
</gene>
<sequence length="222" mass="24507">MKLRNVVKPRGEAEAVRCQFTRRLQLLPGIRWGRSGAAVWVGCLSGVCGVLGEWEIIQSWQQTTPPSGASCVCRAWRICSQRRGSRVIASPASTATPSRAIAVCLFLAPLTFRAVTNHVDLTVVAFASLLIAAAPARLLSCLRHRSRGEGLADWLRRRLHARWSAEKAQTRRDCTGGLECTGGKLPREERVEEETRGEKVQEDTCPVREASVIKCLYIDCVP</sequence>
<evidence type="ECO:0000313" key="2">
    <source>
        <dbReference type="Proteomes" id="UP001487740"/>
    </source>
</evidence>
<evidence type="ECO:0000313" key="1">
    <source>
        <dbReference type="EMBL" id="KAK8384345.1"/>
    </source>
</evidence>
<proteinExistence type="predicted"/>
<protein>
    <submittedName>
        <fullName evidence="1">Uncharacterized protein</fullName>
    </submittedName>
</protein>
<accession>A0AAW0TBL6</accession>
<dbReference type="Proteomes" id="UP001487740">
    <property type="component" value="Unassembled WGS sequence"/>
</dbReference>
<name>A0AAW0TBL6_SCYPA</name>
<dbReference type="AlphaFoldDB" id="A0AAW0TBL6"/>